<dbReference type="SMART" id="SM00345">
    <property type="entry name" value="HTH_GNTR"/>
    <property type="match status" value="1"/>
</dbReference>
<evidence type="ECO:0000256" key="1">
    <source>
        <dbReference type="ARBA" id="ARBA00023015"/>
    </source>
</evidence>
<dbReference type="GO" id="GO:0003700">
    <property type="term" value="F:DNA-binding transcription factor activity"/>
    <property type="evidence" value="ECO:0007669"/>
    <property type="project" value="InterPro"/>
</dbReference>
<dbReference type="Proteomes" id="UP000193090">
    <property type="component" value="Unassembled WGS sequence"/>
</dbReference>
<dbReference type="Gene3D" id="1.10.10.10">
    <property type="entry name" value="Winged helix-like DNA-binding domain superfamily/Winged helix DNA-binding domain"/>
    <property type="match status" value="1"/>
</dbReference>
<accession>A0A1X2EKL9</accession>
<organism evidence="5 6">
    <name type="scientific">Mycolicibacillus trivialis</name>
    <dbReference type="NCBI Taxonomy" id="1798"/>
    <lineage>
        <taxon>Bacteria</taxon>
        <taxon>Bacillati</taxon>
        <taxon>Actinomycetota</taxon>
        <taxon>Actinomycetes</taxon>
        <taxon>Mycobacteriales</taxon>
        <taxon>Mycobacteriaceae</taxon>
        <taxon>Mycolicibacillus</taxon>
    </lineage>
</organism>
<dbReference type="SUPFAM" id="SSF48008">
    <property type="entry name" value="GntR ligand-binding domain-like"/>
    <property type="match status" value="1"/>
</dbReference>
<evidence type="ECO:0000259" key="4">
    <source>
        <dbReference type="PROSITE" id="PS50949"/>
    </source>
</evidence>
<sequence>MNQSSPLVPPERQRVDEQIAASIVDAVLDGTFPAGSVLPPERDLAAHLRVNRTSLRQALARLQQMGLVETRHGSGNVVADPATLTHPVIVEGLMRRLGPDFLVELLELRTAFGALIGRLAAERGQQPTLEQLPAALAEVSAAGSAALRQEAELGFFDVLIRATGNRALALLYRWVQQAFGGREHQLTAAYRDGDAVVAGLTRIVAAVTSHDPDAAATAVEQYARDSALRMIAAAQRHG</sequence>
<dbReference type="STRING" id="1798.AWC30_08720"/>
<dbReference type="InterPro" id="IPR008920">
    <property type="entry name" value="TF_FadR/GntR_C"/>
</dbReference>
<dbReference type="InterPro" id="IPR000524">
    <property type="entry name" value="Tscrpt_reg_HTH_GntR"/>
</dbReference>
<evidence type="ECO:0000256" key="2">
    <source>
        <dbReference type="ARBA" id="ARBA00023125"/>
    </source>
</evidence>
<evidence type="ECO:0000313" key="6">
    <source>
        <dbReference type="Proteomes" id="UP000193090"/>
    </source>
</evidence>
<dbReference type="SUPFAM" id="SSF46785">
    <property type="entry name" value="Winged helix' DNA-binding domain"/>
    <property type="match status" value="1"/>
</dbReference>
<dbReference type="Gene3D" id="1.20.120.530">
    <property type="entry name" value="GntR ligand-binding domain-like"/>
    <property type="match status" value="1"/>
</dbReference>
<dbReference type="AlphaFoldDB" id="A0A1X2EKL9"/>
<evidence type="ECO:0000256" key="3">
    <source>
        <dbReference type="ARBA" id="ARBA00023163"/>
    </source>
</evidence>
<evidence type="ECO:0000313" key="5">
    <source>
        <dbReference type="EMBL" id="ORX05507.1"/>
    </source>
</evidence>
<protein>
    <submittedName>
        <fullName evidence="5">GntR family transcriptional regulator</fullName>
    </submittedName>
</protein>
<keyword evidence="2" id="KW-0238">DNA-binding</keyword>
<dbReference type="Pfam" id="PF00392">
    <property type="entry name" value="GntR"/>
    <property type="match status" value="1"/>
</dbReference>
<comment type="caution">
    <text evidence="5">The sequence shown here is derived from an EMBL/GenBank/DDBJ whole genome shotgun (WGS) entry which is preliminary data.</text>
</comment>
<gene>
    <name evidence="5" type="ORF">AWC30_08720</name>
</gene>
<name>A0A1X2EKL9_9MYCO</name>
<dbReference type="PRINTS" id="PR00035">
    <property type="entry name" value="HTHGNTR"/>
</dbReference>
<dbReference type="InterPro" id="IPR011711">
    <property type="entry name" value="GntR_C"/>
</dbReference>
<dbReference type="Pfam" id="PF07729">
    <property type="entry name" value="FCD"/>
    <property type="match status" value="1"/>
</dbReference>
<dbReference type="InterPro" id="IPR036388">
    <property type="entry name" value="WH-like_DNA-bd_sf"/>
</dbReference>
<keyword evidence="6" id="KW-1185">Reference proteome</keyword>
<reference evidence="5 6" key="1">
    <citation type="submission" date="2016-01" db="EMBL/GenBank/DDBJ databases">
        <title>The new phylogeny of the genus Mycobacterium.</title>
        <authorList>
            <person name="Tarcisio F."/>
            <person name="Conor M."/>
            <person name="Antonella G."/>
            <person name="Elisabetta G."/>
            <person name="Giulia F.S."/>
            <person name="Sara T."/>
            <person name="Anna F."/>
            <person name="Clotilde B."/>
            <person name="Roberto B."/>
            <person name="Veronica D.S."/>
            <person name="Fabio R."/>
            <person name="Monica P."/>
            <person name="Olivier J."/>
            <person name="Enrico T."/>
            <person name="Nicola S."/>
        </authorList>
    </citation>
    <scope>NUCLEOTIDE SEQUENCE [LARGE SCALE GENOMIC DNA]</scope>
    <source>
        <strain evidence="5 6">DSM 44153</strain>
    </source>
</reference>
<dbReference type="InterPro" id="IPR036390">
    <property type="entry name" value="WH_DNA-bd_sf"/>
</dbReference>
<dbReference type="PROSITE" id="PS50949">
    <property type="entry name" value="HTH_GNTR"/>
    <property type="match status" value="1"/>
</dbReference>
<dbReference type="SMART" id="SM00895">
    <property type="entry name" value="FCD"/>
    <property type="match status" value="1"/>
</dbReference>
<dbReference type="OrthoDB" id="9784718at2"/>
<proteinExistence type="predicted"/>
<dbReference type="CDD" id="cd07377">
    <property type="entry name" value="WHTH_GntR"/>
    <property type="match status" value="1"/>
</dbReference>
<dbReference type="RefSeq" id="WP_085109756.1">
    <property type="nucleotide sequence ID" value="NZ_JACKSN010000064.1"/>
</dbReference>
<dbReference type="PANTHER" id="PTHR43537:SF44">
    <property type="entry name" value="GNTR FAMILY REGULATORY PROTEIN"/>
    <property type="match status" value="1"/>
</dbReference>
<dbReference type="EMBL" id="LQPZ01000018">
    <property type="protein sequence ID" value="ORX05507.1"/>
    <property type="molecule type" value="Genomic_DNA"/>
</dbReference>
<dbReference type="GO" id="GO:0003677">
    <property type="term" value="F:DNA binding"/>
    <property type="evidence" value="ECO:0007669"/>
    <property type="project" value="UniProtKB-KW"/>
</dbReference>
<keyword evidence="1" id="KW-0805">Transcription regulation</keyword>
<keyword evidence="3" id="KW-0804">Transcription</keyword>
<feature type="domain" description="HTH gntR-type" evidence="4">
    <location>
        <begin position="13"/>
        <end position="81"/>
    </location>
</feature>
<dbReference type="PANTHER" id="PTHR43537">
    <property type="entry name" value="TRANSCRIPTIONAL REGULATOR, GNTR FAMILY"/>
    <property type="match status" value="1"/>
</dbReference>